<dbReference type="InterPro" id="IPR016181">
    <property type="entry name" value="Acyl_CoA_acyltransferase"/>
</dbReference>
<gene>
    <name evidence="1" type="ORF">GCM10007977_104060</name>
</gene>
<sequence>MLRTLGGMMDFKDYDVRAYRPDAAPAVTDLINLVFKAGGGHGGHTVAEIEDVLNNEVKDLAADTLVVTDAEGKLAAAALVPLPPDGGHRVELIGGVHSDRRGAGIGRHLLA</sequence>
<protein>
    <submittedName>
        <fullName evidence="1">Uncharacterized protein</fullName>
    </submittedName>
</protein>
<dbReference type="AlphaFoldDB" id="A0A917UDI9"/>
<organism evidence="1 2">
    <name type="scientific">Dactylosporangium sucinum</name>
    <dbReference type="NCBI Taxonomy" id="1424081"/>
    <lineage>
        <taxon>Bacteria</taxon>
        <taxon>Bacillati</taxon>
        <taxon>Actinomycetota</taxon>
        <taxon>Actinomycetes</taxon>
        <taxon>Micromonosporales</taxon>
        <taxon>Micromonosporaceae</taxon>
        <taxon>Dactylosporangium</taxon>
    </lineage>
</organism>
<evidence type="ECO:0000313" key="2">
    <source>
        <dbReference type="Proteomes" id="UP000642070"/>
    </source>
</evidence>
<name>A0A917UDI9_9ACTN</name>
<dbReference type="Proteomes" id="UP000642070">
    <property type="component" value="Unassembled WGS sequence"/>
</dbReference>
<keyword evidence="2" id="KW-1185">Reference proteome</keyword>
<proteinExistence type="predicted"/>
<dbReference type="EMBL" id="BMPI01000101">
    <property type="protein sequence ID" value="GGM85461.1"/>
    <property type="molecule type" value="Genomic_DNA"/>
</dbReference>
<dbReference type="SUPFAM" id="SSF55729">
    <property type="entry name" value="Acyl-CoA N-acyltransferases (Nat)"/>
    <property type="match status" value="1"/>
</dbReference>
<accession>A0A917UDI9</accession>
<evidence type="ECO:0000313" key="1">
    <source>
        <dbReference type="EMBL" id="GGM85461.1"/>
    </source>
</evidence>
<dbReference type="CDD" id="cd04301">
    <property type="entry name" value="NAT_SF"/>
    <property type="match status" value="1"/>
</dbReference>
<reference evidence="1" key="2">
    <citation type="submission" date="2020-09" db="EMBL/GenBank/DDBJ databases">
        <authorList>
            <person name="Sun Q."/>
            <person name="Ohkuma M."/>
        </authorList>
    </citation>
    <scope>NUCLEOTIDE SEQUENCE</scope>
    <source>
        <strain evidence="1">JCM 19831</strain>
    </source>
</reference>
<comment type="caution">
    <text evidence="1">The sequence shown here is derived from an EMBL/GenBank/DDBJ whole genome shotgun (WGS) entry which is preliminary data.</text>
</comment>
<dbReference type="Gene3D" id="3.40.630.30">
    <property type="match status" value="1"/>
</dbReference>
<reference evidence="1" key="1">
    <citation type="journal article" date="2014" name="Int. J. Syst. Evol. Microbiol.">
        <title>Complete genome sequence of Corynebacterium casei LMG S-19264T (=DSM 44701T), isolated from a smear-ripened cheese.</title>
        <authorList>
            <consortium name="US DOE Joint Genome Institute (JGI-PGF)"/>
            <person name="Walter F."/>
            <person name="Albersmeier A."/>
            <person name="Kalinowski J."/>
            <person name="Ruckert C."/>
        </authorList>
    </citation>
    <scope>NUCLEOTIDE SEQUENCE</scope>
    <source>
        <strain evidence="1">JCM 19831</strain>
    </source>
</reference>